<dbReference type="InterPro" id="IPR003439">
    <property type="entry name" value="ABC_transporter-like_ATP-bd"/>
</dbReference>
<dbReference type="InterPro" id="IPR003593">
    <property type="entry name" value="AAA+_ATPase"/>
</dbReference>
<sequence length="283" mass="32198">MAGTAQIVTPGVTTLEQPKIKIENLRKTYEVRGGEVIALNDANLDIMPNEFISVVGPSGCGKTTLLNIIAGLEKATSGRVEVDGKLVTEPGKDRGVVFQQYALFPWKTVIKNIEFGLKLRGYNKAERREKAEQYLEYVNLKDFAHAYPKELSGGMKQRVAIARAYAVQPEVLLMDEPFGALDAQTRAQLQEDLLKTWQTEKKTCFFITHDVEEAVILAQRVVIMSARPVESRKLSMWIFRIHGIKRRRWIRNLSQSRMRFGLKYTRSIWKYKNKKCQGGMGCL</sequence>
<dbReference type="EMBL" id="BAVZ01000005">
    <property type="protein sequence ID" value="GAF08166.1"/>
    <property type="molecule type" value="Genomic_DNA"/>
</dbReference>
<dbReference type="PROSITE" id="PS00211">
    <property type="entry name" value="ABC_TRANSPORTER_1"/>
    <property type="match status" value="1"/>
</dbReference>
<evidence type="ECO:0000259" key="8">
    <source>
        <dbReference type="PROSITE" id="PS50893"/>
    </source>
</evidence>
<keyword evidence="1" id="KW-0813">Transport</keyword>
<dbReference type="RefSeq" id="WP_242403773.1">
    <property type="nucleotide sequence ID" value="NZ_BAVZ01000005.1"/>
</dbReference>
<dbReference type="EC" id="7.6.2.9" evidence="6"/>
<dbReference type="STRING" id="1236976.JCM16418_2206"/>
<organism evidence="9 10">
    <name type="scientific">Paenibacillus pini JCM 16418</name>
    <dbReference type="NCBI Taxonomy" id="1236976"/>
    <lineage>
        <taxon>Bacteria</taxon>
        <taxon>Bacillati</taxon>
        <taxon>Bacillota</taxon>
        <taxon>Bacilli</taxon>
        <taxon>Bacillales</taxon>
        <taxon>Paenibacillaceae</taxon>
        <taxon>Paenibacillus</taxon>
    </lineage>
</organism>
<dbReference type="GO" id="GO:0005524">
    <property type="term" value="F:ATP binding"/>
    <property type="evidence" value="ECO:0007669"/>
    <property type="project" value="UniProtKB-KW"/>
</dbReference>
<evidence type="ECO:0000256" key="2">
    <source>
        <dbReference type="ARBA" id="ARBA00022741"/>
    </source>
</evidence>
<proteinExistence type="predicted"/>
<dbReference type="Pfam" id="PF00005">
    <property type="entry name" value="ABC_tran"/>
    <property type="match status" value="1"/>
</dbReference>
<dbReference type="PANTHER" id="PTHR42788:SF13">
    <property type="entry name" value="ALIPHATIC SULFONATES IMPORT ATP-BINDING PROTEIN SSUB"/>
    <property type="match status" value="1"/>
</dbReference>
<protein>
    <recommendedName>
        <fullName evidence="7">Carnitine transport ATP-binding protein OpuCA</fullName>
        <ecNumber evidence="6">7.6.2.9</ecNumber>
    </recommendedName>
</protein>
<evidence type="ECO:0000256" key="6">
    <source>
        <dbReference type="ARBA" id="ARBA00066388"/>
    </source>
</evidence>
<dbReference type="eggNOG" id="COG1116">
    <property type="taxonomic scope" value="Bacteria"/>
</dbReference>
<comment type="catalytic activity">
    <reaction evidence="4">
        <text>a quaternary ammonium(out) + ATP + H2O = a quaternary ammonium(in) + ADP + phosphate + H(+)</text>
        <dbReference type="Rhea" id="RHEA:11036"/>
        <dbReference type="ChEBI" id="CHEBI:15377"/>
        <dbReference type="ChEBI" id="CHEBI:15378"/>
        <dbReference type="ChEBI" id="CHEBI:30616"/>
        <dbReference type="ChEBI" id="CHEBI:35267"/>
        <dbReference type="ChEBI" id="CHEBI:43474"/>
        <dbReference type="ChEBI" id="CHEBI:456216"/>
        <dbReference type="EC" id="7.6.2.9"/>
    </reaction>
</comment>
<dbReference type="InterPro" id="IPR017871">
    <property type="entry name" value="ABC_transporter-like_CS"/>
</dbReference>
<dbReference type="GO" id="GO:0016887">
    <property type="term" value="F:ATP hydrolysis activity"/>
    <property type="evidence" value="ECO:0007669"/>
    <property type="project" value="InterPro"/>
</dbReference>
<dbReference type="PROSITE" id="PS50893">
    <property type="entry name" value="ABC_TRANSPORTER_2"/>
    <property type="match status" value="1"/>
</dbReference>
<evidence type="ECO:0000256" key="7">
    <source>
        <dbReference type="ARBA" id="ARBA00070305"/>
    </source>
</evidence>
<dbReference type="Gene3D" id="3.40.50.300">
    <property type="entry name" value="P-loop containing nucleotide triphosphate hydrolases"/>
    <property type="match status" value="1"/>
</dbReference>
<evidence type="ECO:0000256" key="4">
    <source>
        <dbReference type="ARBA" id="ARBA00052482"/>
    </source>
</evidence>
<comment type="caution">
    <text evidence="9">The sequence shown here is derived from an EMBL/GenBank/DDBJ whole genome shotgun (WGS) entry which is preliminary data.</text>
</comment>
<evidence type="ECO:0000313" key="10">
    <source>
        <dbReference type="Proteomes" id="UP000019364"/>
    </source>
</evidence>
<comment type="subunit">
    <text evidence="5">The complex is composed of two ATP-binding proteins (OpuCA), two transmembrane proteins (OpuCB and OpuCD) and a solute-binding protein (OpuCC).</text>
</comment>
<dbReference type="InterPro" id="IPR027417">
    <property type="entry name" value="P-loop_NTPase"/>
</dbReference>
<evidence type="ECO:0000256" key="3">
    <source>
        <dbReference type="ARBA" id="ARBA00022840"/>
    </source>
</evidence>
<dbReference type="GO" id="GO:0015418">
    <property type="term" value="F:ABC-type quaternary ammonium compound transporting activity"/>
    <property type="evidence" value="ECO:0007669"/>
    <property type="project" value="UniProtKB-EC"/>
</dbReference>
<dbReference type="SMART" id="SM00382">
    <property type="entry name" value="AAA"/>
    <property type="match status" value="1"/>
</dbReference>
<feature type="domain" description="ABC transporter" evidence="8">
    <location>
        <begin position="20"/>
        <end position="251"/>
    </location>
</feature>
<dbReference type="PANTHER" id="PTHR42788">
    <property type="entry name" value="TAURINE IMPORT ATP-BINDING PROTEIN-RELATED"/>
    <property type="match status" value="1"/>
</dbReference>
<gene>
    <name evidence="9" type="ORF">JCM16418_2206</name>
</gene>
<dbReference type="SUPFAM" id="SSF52540">
    <property type="entry name" value="P-loop containing nucleoside triphosphate hydrolases"/>
    <property type="match status" value="1"/>
</dbReference>
<evidence type="ECO:0000313" key="9">
    <source>
        <dbReference type="EMBL" id="GAF08166.1"/>
    </source>
</evidence>
<evidence type="ECO:0000256" key="5">
    <source>
        <dbReference type="ARBA" id="ARBA00063934"/>
    </source>
</evidence>
<dbReference type="Proteomes" id="UP000019364">
    <property type="component" value="Unassembled WGS sequence"/>
</dbReference>
<reference evidence="9 10" key="1">
    <citation type="journal article" date="2014" name="Genome Announc.">
        <title>Draft Genome Sequence of Paenibacillus pini JCM 16418T, Isolated from the Rhizosphere of Pine Tree.</title>
        <authorList>
            <person name="Yuki M."/>
            <person name="Oshima K."/>
            <person name="Suda W."/>
            <person name="Oshida Y."/>
            <person name="Kitamura K."/>
            <person name="Iida Y."/>
            <person name="Hattori M."/>
            <person name="Ohkuma M."/>
        </authorList>
    </citation>
    <scope>NUCLEOTIDE SEQUENCE [LARGE SCALE GENOMIC DNA]</scope>
    <source>
        <strain evidence="9 10">JCM 16418</strain>
    </source>
</reference>
<dbReference type="CDD" id="cd03293">
    <property type="entry name" value="ABC_NrtD_SsuB_transporters"/>
    <property type="match status" value="1"/>
</dbReference>
<dbReference type="AlphaFoldDB" id="W7YUC2"/>
<keyword evidence="10" id="KW-1185">Reference proteome</keyword>
<name>W7YUC2_9BACL</name>
<keyword evidence="2" id="KW-0547">Nucleotide-binding</keyword>
<keyword evidence="3" id="KW-0067">ATP-binding</keyword>
<dbReference type="FunFam" id="3.40.50.300:FF:000425">
    <property type="entry name" value="Probable ABC transporter, ATP-binding subunit"/>
    <property type="match status" value="1"/>
</dbReference>
<evidence type="ECO:0000256" key="1">
    <source>
        <dbReference type="ARBA" id="ARBA00022448"/>
    </source>
</evidence>
<dbReference type="InterPro" id="IPR050166">
    <property type="entry name" value="ABC_transporter_ATP-bind"/>
</dbReference>
<accession>W7YUC2</accession>